<dbReference type="Pfam" id="PF12698">
    <property type="entry name" value="ABC2_membrane_3"/>
    <property type="match status" value="1"/>
</dbReference>
<keyword evidence="2 7" id="KW-0812">Transmembrane</keyword>
<evidence type="ECO:0000256" key="6">
    <source>
        <dbReference type="ARBA" id="ARBA00023136"/>
    </source>
</evidence>
<feature type="transmembrane region" description="Helical" evidence="7">
    <location>
        <begin position="479"/>
        <end position="502"/>
    </location>
</feature>
<name>A0A482LUA0_DIACI</name>
<evidence type="ECO:0000259" key="8">
    <source>
        <dbReference type="PROSITE" id="PS50893"/>
    </source>
</evidence>
<dbReference type="PROSITE" id="PS50893">
    <property type="entry name" value="ABC_TRANSPORTER_2"/>
    <property type="match status" value="1"/>
</dbReference>
<dbReference type="CDD" id="cd03230">
    <property type="entry name" value="ABC_DR_subfamily_A"/>
    <property type="match status" value="1"/>
</dbReference>
<dbReference type="InterPro" id="IPR013525">
    <property type="entry name" value="ABC2_TM"/>
</dbReference>
<dbReference type="Pfam" id="PF00005">
    <property type="entry name" value="ABC_tran"/>
    <property type="match status" value="1"/>
</dbReference>
<dbReference type="GO" id="GO:0016887">
    <property type="term" value="F:ATP hydrolysis activity"/>
    <property type="evidence" value="ECO:0007669"/>
    <property type="project" value="InterPro"/>
</dbReference>
<dbReference type="AlphaFoldDB" id="A0A482LUA0"/>
<accession>A0A482LUA0</accession>
<dbReference type="InterPro" id="IPR003593">
    <property type="entry name" value="AAA+_ATPase"/>
</dbReference>
<feature type="transmembrane region" description="Helical" evidence="7">
    <location>
        <begin position="523"/>
        <end position="550"/>
    </location>
</feature>
<protein>
    <submittedName>
        <fullName evidence="9">ATP-binding cassette sub-family H member 15</fullName>
    </submittedName>
</protein>
<organism evidence="9">
    <name type="scientific">Diaphorina citri</name>
    <name type="common">Asian citrus psyllid</name>
    <dbReference type="NCBI Taxonomy" id="121845"/>
    <lineage>
        <taxon>Eukaryota</taxon>
        <taxon>Metazoa</taxon>
        <taxon>Ecdysozoa</taxon>
        <taxon>Arthropoda</taxon>
        <taxon>Hexapoda</taxon>
        <taxon>Insecta</taxon>
        <taxon>Pterygota</taxon>
        <taxon>Neoptera</taxon>
        <taxon>Paraneoptera</taxon>
        <taxon>Hemiptera</taxon>
        <taxon>Sternorrhyncha</taxon>
        <taxon>Psylloidea</taxon>
        <taxon>Psyllidae</taxon>
        <taxon>Diaphorininae</taxon>
        <taxon>Diaphorina</taxon>
    </lineage>
</organism>
<feature type="domain" description="ABC transporter" evidence="8">
    <location>
        <begin position="7"/>
        <end position="229"/>
    </location>
</feature>
<comment type="subcellular location">
    <subcellularLocation>
        <location evidence="1">Membrane</location>
        <topology evidence="1">Multi-pass membrane protein</topology>
    </subcellularLocation>
</comment>
<evidence type="ECO:0000256" key="3">
    <source>
        <dbReference type="ARBA" id="ARBA00022741"/>
    </source>
</evidence>
<dbReference type="Gene3D" id="3.40.50.300">
    <property type="entry name" value="P-loop containing nucleotide triphosphate hydrolases"/>
    <property type="match status" value="1"/>
</dbReference>
<evidence type="ECO:0000256" key="2">
    <source>
        <dbReference type="ARBA" id="ARBA00022692"/>
    </source>
</evidence>
<dbReference type="EMBL" id="MK090472">
    <property type="protein sequence ID" value="QBQ34587.1"/>
    <property type="molecule type" value="mRNA"/>
</dbReference>
<dbReference type="PANTHER" id="PTHR43038">
    <property type="entry name" value="ATP-BINDING CASSETTE, SUB-FAMILY H, MEMBER 1"/>
    <property type="match status" value="1"/>
</dbReference>
<keyword evidence="4 9" id="KW-0067">ATP-binding</keyword>
<dbReference type="PANTHER" id="PTHR43038:SF3">
    <property type="entry name" value="ABC TRANSPORTER G FAMILY MEMBER 20 ISOFORM X1"/>
    <property type="match status" value="1"/>
</dbReference>
<feature type="transmembrane region" description="Helical" evidence="7">
    <location>
        <begin position="648"/>
        <end position="670"/>
    </location>
</feature>
<evidence type="ECO:0000256" key="7">
    <source>
        <dbReference type="SAM" id="Phobius"/>
    </source>
</evidence>
<evidence type="ECO:0000256" key="1">
    <source>
        <dbReference type="ARBA" id="ARBA00004141"/>
    </source>
</evidence>
<evidence type="ECO:0000256" key="5">
    <source>
        <dbReference type="ARBA" id="ARBA00022989"/>
    </source>
</evidence>
<reference evidence="9" key="1">
    <citation type="submission" date="2018-10" db="EMBL/GenBank/DDBJ databases">
        <title>The ABC transporter gene family of Asian Citrus Psyllid, Diaphorina citri.</title>
        <authorList>
            <person name="Wang Z."/>
            <person name="Zeng X."/>
        </authorList>
    </citation>
    <scope>NUCLEOTIDE SEQUENCE</scope>
</reference>
<keyword evidence="5 7" id="KW-1133">Transmembrane helix</keyword>
<evidence type="ECO:0000256" key="4">
    <source>
        <dbReference type="ARBA" id="ARBA00022840"/>
    </source>
</evidence>
<dbReference type="GO" id="GO:0005524">
    <property type="term" value="F:ATP binding"/>
    <property type="evidence" value="ECO:0007669"/>
    <property type="project" value="UniProtKB-KW"/>
</dbReference>
<keyword evidence="6 7" id="KW-0472">Membrane</keyword>
<evidence type="ECO:0000313" key="9">
    <source>
        <dbReference type="EMBL" id="QBQ34587.1"/>
    </source>
</evidence>
<dbReference type="GO" id="GO:0140359">
    <property type="term" value="F:ABC-type transporter activity"/>
    <property type="evidence" value="ECO:0007669"/>
    <property type="project" value="InterPro"/>
</dbReference>
<dbReference type="InterPro" id="IPR003439">
    <property type="entry name" value="ABC_transporter-like_ATP-bd"/>
</dbReference>
<feature type="transmembrane region" description="Helical" evidence="7">
    <location>
        <begin position="556"/>
        <end position="581"/>
    </location>
</feature>
<dbReference type="SUPFAM" id="SSF52540">
    <property type="entry name" value="P-loop containing nucleoside triphosphate hydrolases"/>
    <property type="match status" value="1"/>
</dbReference>
<keyword evidence="3" id="KW-0547">Nucleotide-binding</keyword>
<sequence>MDTQSAVVLRNAYKKYGGTSTWVLKNLNMTIPRNQIYGLLGSSGCGKTTLLKCLVGALDLDYGSIELIVNSKKKIGFMPQETALFDEFTIAETFQFYASLYRIPSEEFRAKIKELTDVLDLPRDDQICSTLSGGQVRRVSIAVTLLHTPSLVILDEPTSGLDPVLANIFWRYLNRLSVQGQTIIITTHYIEEARQANTVGLMRQGVLLAEDSPEVLISRYEVESLEDVFLCLCNQQTHTPAIEPEKKVPFKPAYKDDSTNYSMFWPHTKAIVFKNWKWVQRNWVMFSMLSFVLSVACVIESNECLKYYPPMRVGVINHGLHGACENYNPRAFNCSETQTVDLSCHFLGLWRTEKPDMPLLMYDRLDEAMRDGKSRKLVSIFEIPANFTAGALERFEQGSKADQKLLDTASIDIRIDSTDFMAVYKLEQDVRDVLELTFQTHLKTCGYNPSAADIPPMIIYKSFFNKNVVYKPYDYTTHVAMACMCGITYLAPLILMTISLCLEKMTGAYIRCLVGGVKIVEIFSGYLIMCVLFTLINSGLMAFFQFVVYAKPYGTFWLGYLLLNVLGFTGTLFGFFIIVLTNSLTESAGIAIVSSLAMYTFTGFIWPIEAAAHPVIQTFSNFVFPNTLGLRAYLAIVWKDASFFNQQVLHGFGICAAHTVLYILLTIAIVKYKKSM</sequence>
<dbReference type="SMART" id="SM00382">
    <property type="entry name" value="AAA"/>
    <property type="match status" value="1"/>
</dbReference>
<proteinExistence type="evidence at transcript level"/>
<feature type="transmembrane region" description="Helical" evidence="7">
    <location>
        <begin position="588"/>
        <end position="608"/>
    </location>
</feature>
<gene>
    <name evidence="9" type="primary">ABCH15</name>
</gene>
<dbReference type="InterPro" id="IPR027417">
    <property type="entry name" value="P-loop_NTPase"/>
</dbReference>
<dbReference type="GO" id="GO:0016020">
    <property type="term" value="C:membrane"/>
    <property type="evidence" value="ECO:0007669"/>
    <property type="project" value="UniProtKB-SubCell"/>
</dbReference>